<sequence length="184" mass="20358">MPSAKQGSHWEQISNSWCANTNSFNEAYFGGGLGPKLKQMEGFNNSSTDENIGLLVMKKRVMIVSPWKSQGREFSSPCLATSLGSLCKACKPEVEVEALVIQGPEMDTIMSQVKKLEVSVLVLGLKNSHPPLLNCLCLKNSTEEFVEECIDVMECLTIGVRKQTKGVGGYLISTRWHKNFWLLA</sequence>
<accession>A0ABD1SBW5</accession>
<name>A0ABD1SBW5_9LAMI</name>
<evidence type="ECO:0000313" key="1">
    <source>
        <dbReference type="EMBL" id="KAL2497212.1"/>
    </source>
</evidence>
<reference evidence="2" key="1">
    <citation type="submission" date="2024-07" db="EMBL/GenBank/DDBJ databases">
        <title>Two chromosome-level genome assemblies of Korean endemic species Abeliophyllum distichum and Forsythia ovata (Oleaceae).</title>
        <authorList>
            <person name="Jang H."/>
        </authorList>
    </citation>
    <scope>NUCLEOTIDE SEQUENCE [LARGE SCALE GENOMIC DNA]</scope>
</reference>
<dbReference type="PANTHER" id="PTHR47125">
    <property type="entry name" value="ADENINE NUCLEOTIDE ALPHA HYDROLASES-LIKE SUPERFAMILY PROTEIN"/>
    <property type="match status" value="1"/>
</dbReference>
<evidence type="ECO:0000313" key="2">
    <source>
        <dbReference type="Proteomes" id="UP001604336"/>
    </source>
</evidence>
<protein>
    <submittedName>
        <fullName evidence="1">Adenine nucleotide alpha hydrolase-like superfamily protein</fullName>
    </submittedName>
</protein>
<proteinExistence type="predicted"/>
<organism evidence="1 2">
    <name type="scientific">Abeliophyllum distichum</name>
    <dbReference type="NCBI Taxonomy" id="126358"/>
    <lineage>
        <taxon>Eukaryota</taxon>
        <taxon>Viridiplantae</taxon>
        <taxon>Streptophyta</taxon>
        <taxon>Embryophyta</taxon>
        <taxon>Tracheophyta</taxon>
        <taxon>Spermatophyta</taxon>
        <taxon>Magnoliopsida</taxon>
        <taxon>eudicotyledons</taxon>
        <taxon>Gunneridae</taxon>
        <taxon>Pentapetalae</taxon>
        <taxon>asterids</taxon>
        <taxon>lamiids</taxon>
        <taxon>Lamiales</taxon>
        <taxon>Oleaceae</taxon>
        <taxon>Forsythieae</taxon>
        <taxon>Abeliophyllum</taxon>
    </lineage>
</organism>
<dbReference type="AlphaFoldDB" id="A0ABD1SBW5"/>
<dbReference type="EMBL" id="JBFOLK010000007">
    <property type="protein sequence ID" value="KAL2497212.1"/>
    <property type="molecule type" value="Genomic_DNA"/>
</dbReference>
<comment type="caution">
    <text evidence="1">The sequence shown here is derived from an EMBL/GenBank/DDBJ whole genome shotgun (WGS) entry which is preliminary data.</text>
</comment>
<gene>
    <name evidence="1" type="ORF">Adt_22762</name>
</gene>
<keyword evidence="2" id="KW-1185">Reference proteome</keyword>
<dbReference type="PANTHER" id="PTHR47125:SF2">
    <property type="entry name" value="ADENINE NUCLEOTIDE ALPHA HYDROLASES-LIKE SUPERFAMILY PROTEIN"/>
    <property type="match status" value="1"/>
</dbReference>
<dbReference type="Proteomes" id="UP001604336">
    <property type="component" value="Unassembled WGS sequence"/>
</dbReference>